<evidence type="ECO:0000313" key="4">
    <source>
        <dbReference type="Proteomes" id="UP000251670"/>
    </source>
</evidence>
<dbReference type="OrthoDB" id="1237875at2"/>
<dbReference type="Proteomes" id="UP000251670">
    <property type="component" value="Unassembled WGS sequence"/>
</dbReference>
<organism evidence="2 4">
    <name type="scientific">Chryseobacterium jejuense</name>
    <dbReference type="NCBI Taxonomy" id="445960"/>
    <lineage>
        <taxon>Bacteria</taxon>
        <taxon>Pseudomonadati</taxon>
        <taxon>Bacteroidota</taxon>
        <taxon>Flavobacteriia</taxon>
        <taxon>Flavobacteriales</taxon>
        <taxon>Weeksellaceae</taxon>
        <taxon>Chryseobacterium group</taxon>
        <taxon>Chryseobacterium</taxon>
    </lineage>
</organism>
<dbReference type="EMBL" id="FNEG01000003">
    <property type="protein sequence ID" value="SDI85629.1"/>
    <property type="molecule type" value="Genomic_DNA"/>
</dbReference>
<keyword evidence="3" id="KW-1185">Reference proteome</keyword>
<dbReference type="AlphaFoldDB" id="A0A2X2XMJ8"/>
<gene>
    <name evidence="2" type="ORF">NCTC13492_01189</name>
    <name evidence="1" type="ORF">SAMN05421542_2035</name>
</gene>
<dbReference type="PROSITE" id="PS51257">
    <property type="entry name" value="PROKAR_LIPOPROTEIN"/>
    <property type="match status" value="1"/>
</dbReference>
<name>A0A2X2XMJ8_CHRJE</name>
<proteinExistence type="predicted"/>
<evidence type="ECO:0000313" key="3">
    <source>
        <dbReference type="Proteomes" id="UP000199426"/>
    </source>
</evidence>
<reference evidence="1 3" key="1">
    <citation type="submission" date="2016-10" db="EMBL/GenBank/DDBJ databases">
        <authorList>
            <person name="Varghese N."/>
            <person name="Submissions S."/>
        </authorList>
    </citation>
    <scope>NUCLEOTIDE SEQUENCE [LARGE SCALE GENOMIC DNA]</scope>
    <source>
        <strain evidence="1 3">DSM 19299</strain>
    </source>
</reference>
<evidence type="ECO:0008006" key="5">
    <source>
        <dbReference type="Google" id="ProtNLM"/>
    </source>
</evidence>
<reference evidence="2 4" key="2">
    <citation type="submission" date="2018-06" db="EMBL/GenBank/DDBJ databases">
        <authorList>
            <consortium name="Pathogen Informatics"/>
            <person name="Doyle S."/>
        </authorList>
    </citation>
    <scope>NUCLEOTIDE SEQUENCE [LARGE SCALE GENOMIC DNA]</scope>
    <source>
        <strain evidence="2 4">NCTC13492</strain>
    </source>
</reference>
<accession>A0A2X2XMJ8</accession>
<protein>
    <recommendedName>
        <fullName evidence="5">Lipoprotein</fullName>
    </recommendedName>
</protein>
<evidence type="ECO:0000313" key="1">
    <source>
        <dbReference type="EMBL" id="SDI85629.1"/>
    </source>
</evidence>
<dbReference type="EMBL" id="UAWB01000002">
    <property type="protein sequence ID" value="SQB27600.1"/>
    <property type="molecule type" value="Genomic_DNA"/>
</dbReference>
<dbReference type="RefSeq" id="WP_089736059.1">
    <property type="nucleotide sequence ID" value="NZ_FNEG01000003.1"/>
</dbReference>
<sequence>MKIHYFIIIASFFSCSESIDDKCFIDKLDTENIVSLNEEYEPYTLKQILAEKPDYLEITNLKAYRNFKTDRTEFPLYEMNARKVGKIKKNSFTIFDEKFSDQFLYFAEQKIGNILYGLGANRLGYWLLKIENNKSFAYFLGLSPNQYYCNKAQQNPIVQGDYLQIQGSVVKPLESFTRGEFKDYAVLGEGKLFKIKLKDLMQDSDQDGYNDIFENSLGLNSHHADTDNDGINDFEDRNPMFKSSDNKFTRLYESLLPNVSKDSEKKSYEFQVYKTDCEYFHQINPTLKVLFIPEHKKKRTYYTRVSDIITEAISPIQKNNKNPNSFYIYKVGDFYKNDYSADFEDGKWVLKVVGGYVI</sequence>
<evidence type="ECO:0000313" key="2">
    <source>
        <dbReference type="EMBL" id="SQB27600.1"/>
    </source>
</evidence>
<dbReference type="Proteomes" id="UP000199426">
    <property type="component" value="Unassembled WGS sequence"/>
</dbReference>